<keyword evidence="3" id="KW-0378">Hydrolase</keyword>
<accession>A0ABX8SB69</accession>
<dbReference type="Pfam" id="PF02861">
    <property type="entry name" value="Clp_N"/>
    <property type="match status" value="2"/>
</dbReference>
<gene>
    <name evidence="3" type="ORF">KV203_03145</name>
</gene>
<dbReference type="RefSeq" id="WP_066467089.1">
    <property type="nucleotide sequence ID" value="NZ_CBCRUZ010000003.1"/>
</dbReference>
<dbReference type="InterPro" id="IPR036628">
    <property type="entry name" value="Clp_N_dom_sf"/>
</dbReference>
<feature type="domain" description="Clp R" evidence="2">
    <location>
        <begin position="2"/>
        <end position="189"/>
    </location>
</feature>
<keyword evidence="1" id="KW-0677">Repeat</keyword>
<reference evidence="3" key="1">
    <citation type="submission" date="2021-07" db="EMBL/GenBank/DDBJ databases">
        <title>Candidatus Kaistella beijingensis sp. nov. isolated from a municipal wastewater treatment plant is involved in sludge foaming.</title>
        <authorList>
            <person name="Song Y."/>
            <person name="Liu S.-J."/>
        </authorList>
    </citation>
    <scope>NUCLEOTIDE SEQUENCE</scope>
    <source>
        <strain evidence="3">DSM 43998</strain>
    </source>
</reference>
<dbReference type="GO" id="GO:0008233">
    <property type="term" value="F:peptidase activity"/>
    <property type="evidence" value="ECO:0007669"/>
    <property type="project" value="UniProtKB-KW"/>
</dbReference>
<keyword evidence="3" id="KW-0645">Protease</keyword>
<dbReference type="EMBL" id="CP079105">
    <property type="protein sequence ID" value="QXQ14427.1"/>
    <property type="molecule type" value="Genomic_DNA"/>
</dbReference>
<dbReference type="GO" id="GO:0006508">
    <property type="term" value="P:proteolysis"/>
    <property type="evidence" value="ECO:0007669"/>
    <property type="project" value="UniProtKB-KW"/>
</dbReference>
<evidence type="ECO:0000313" key="4">
    <source>
        <dbReference type="Proteomes" id="UP000887023"/>
    </source>
</evidence>
<dbReference type="PROSITE" id="PS51903">
    <property type="entry name" value="CLP_R"/>
    <property type="match status" value="1"/>
</dbReference>
<protein>
    <submittedName>
        <fullName evidence="3">Clp protease N-terminal domain-containing protein</fullName>
    </submittedName>
</protein>
<evidence type="ECO:0000313" key="3">
    <source>
        <dbReference type="EMBL" id="QXQ14427.1"/>
    </source>
</evidence>
<sequence>MFERFSRAARAAVVQAQDEARELRAPRIDIEHLLLGVVRAAEGDLRALLDDAGFTLDGLRRELADASAEPLGSEDAEALRSIGIDLDAVRDAIAGTFGPEALYAAGSVDQPRLGRPRPGRHIPFARAAKKTLELSLREAIARQERTLQLEHLLLAICRAPGGTVTALAAERLAADGLRVRVEALLDRAA</sequence>
<dbReference type="Gene3D" id="1.10.1780.10">
    <property type="entry name" value="Clp, N-terminal domain"/>
    <property type="match status" value="2"/>
</dbReference>
<evidence type="ECO:0000256" key="1">
    <source>
        <dbReference type="PROSITE-ProRule" id="PRU01251"/>
    </source>
</evidence>
<keyword evidence="4" id="KW-1185">Reference proteome</keyword>
<dbReference type="InterPro" id="IPR004176">
    <property type="entry name" value="Clp_R_N"/>
</dbReference>
<organism evidence="3 4">
    <name type="scientific">Skermania pinensis</name>
    <dbReference type="NCBI Taxonomy" id="39122"/>
    <lineage>
        <taxon>Bacteria</taxon>
        <taxon>Bacillati</taxon>
        <taxon>Actinomycetota</taxon>
        <taxon>Actinomycetes</taxon>
        <taxon>Mycobacteriales</taxon>
        <taxon>Gordoniaceae</taxon>
        <taxon>Skermania</taxon>
    </lineage>
</organism>
<proteinExistence type="predicted"/>
<evidence type="ECO:0000259" key="2">
    <source>
        <dbReference type="PROSITE" id="PS51903"/>
    </source>
</evidence>
<dbReference type="Proteomes" id="UP000887023">
    <property type="component" value="Chromosome"/>
</dbReference>
<dbReference type="SUPFAM" id="SSF81923">
    <property type="entry name" value="Double Clp-N motif"/>
    <property type="match status" value="2"/>
</dbReference>
<name>A0ABX8SB69_9ACTN</name>